<dbReference type="Proteomes" id="UP000182719">
    <property type="component" value="Unassembled WGS sequence"/>
</dbReference>
<accession>A0A1H8AVC2</accession>
<reference evidence="2" key="1">
    <citation type="submission" date="2016-10" db="EMBL/GenBank/DDBJ databases">
        <authorList>
            <person name="Varghese N."/>
            <person name="Submissions S."/>
        </authorList>
    </citation>
    <scope>NUCLEOTIDE SEQUENCE [LARGE SCALE GENOMIC DNA]</scope>
    <source>
        <strain evidence="2">DSM 17044</strain>
    </source>
</reference>
<dbReference type="AlphaFoldDB" id="A0A1H8AVC2"/>
<proteinExistence type="predicted"/>
<organism evidence="1 2">
    <name type="scientific">Stigmatella aurantiaca</name>
    <dbReference type="NCBI Taxonomy" id="41"/>
    <lineage>
        <taxon>Bacteria</taxon>
        <taxon>Pseudomonadati</taxon>
        <taxon>Myxococcota</taxon>
        <taxon>Myxococcia</taxon>
        <taxon>Myxococcales</taxon>
        <taxon>Cystobacterineae</taxon>
        <taxon>Archangiaceae</taxon>
        <taxon>Stigmatella</taxon>
    </lineage>
</organism>
<gene>
    <name evidence="1" type="ORF">SAMN05444354_12269</name>
</gene>
<sequence length="255" mass="26367">MIASVAALLEHATDLQALTLWQPWAWAVATPEVGKDVENRGWEPPPSALGRPLAIHAGLTYDADSAASIAEELGVRVPGKAQCVRGAVVAVAVLARAEAQSRSRWWVPGNVAWCLAGTVTLPRPVPCKGAQGLWRLPPEVLAQVRTQVLEALAPVAPTRVSGRVHGGSSRGGPAVVTGAVTIRGGQVVPCEDCRRPILGYGPGPHRHGGYLLARGMGAPGGGPWPTCGHGECYRMSCLGKPEAPPCCASAEGSAA</sequence>
<dbReference type="Gene3D" id="2.30.130.30">
    <property type="entry name" value="Hypothetical protein"/>
    <property type="match status" value="1"/>
</dbReference>
<protein>
    <recommendedName>
        <fullName evidence="3">ASCH domain-containing protein</fullName>
    </recommendedName>
</protein>
<evidence type="ECO:0008006" key="3">
    <source>
        <dbReference type="Google" id="ProtNLM"/>
    </source>
</evidence>
<evidence type="ECO:0000313" key="2">
    <source>
        <dbReference type="Proteomes" id="UP000182719"/>
    </source>
</evidence>
<evidence type="ECO:0000313" key="1">
    <source>
        <dbReference type="EMBL" id="SEM74692.1"/>
    </source>
</evidence>
<name>A0A1H8AVC2_STIAU</name>
<dbReference type="SUPFAM" id="SSF88697">
    <property type="entry name" value="PUA domain-like"/>
    <property type="match status" value="1"/>
</dbReference>
<keyword evidence="2" id="KW-1185">Reference proteome</keyword>
<dbReference type="EMBL" id="FOAP01000022">
    <property type="protein sequence ID" value="SEM74692.1"/>
    <property type="molecule type" value="Genomic_DNA"/>
</dbReference>
<dbReference type="InterPro" id="IPR015947">
    <property type="entry name" value="PUA-like_sf"/>
</dbReference>